<proteinExistence type="predicted"/>
<evidence type="ECO:0000313" key="2">
    <source>
        <dbReference type="Proteomes" id="UP000218439"/>
    </source>
</evidence>
<evidence type="ECO:0000313" key="1">
    <source>
        <dbReference type="EMBL" id="PAT43801.1"/>
    </source>
</evidence>
<dbReference type="Proteomes" id="UP000218439">
    <property type="component" value="Unassembled WGS sequence"/>
</dbReference>
<dbReference type="AlphaFoldDB" id="A0A2A2B154"/>
<gene>
    <name evidence="1" type="ORF">CK621_02905</name>
</gene>
<dbReference type="RefSeq" id="WP_095551203.1">
    <property type="nucleotide sequence ID" value="NZ_NSJE01000003.1"/>
</dbReference>
<organism evidence="1 2">
    <name type="scientific">Vandammella animalimorsus</name>
    <dbReference type="NCBI Taxonomy" id="2029117"/>
    <lineage>
        <taxon>Bacteria</taxon>
        <taxon>Pseudomonadati</taxon>
        <taxon>Pseudomonadota</taxon>
        <taxon>Betaproteobacteria</taxon>
        <taxon>Burkholderiales</taxon>
        <taxon>Comamonadaceae</taxon>
        <taxon>Vandammella</taxon>
    </lineage>
</organism>
<sequence>MTDLLARISELAGPAVARAIQAEFGAARCDVPAISPCAVDNALAARVSLRLPPRLPLARSAAALTDWLAAADRLGLQAQAVELNTAGLGQALIDALRERLATQGLADIRVKPLAR</sequence>
<reference evidence="1 2" key="1">
    <citation type="submission" date="2017-08" db="EMBL/GenBank/DDBJ databases">
        <title>WGS of Clinical strains of the CDC Group NO-1 linked to zoonotic infections in humans.</title>
        <authorList>
            <person name="Bernier A.-M."/>
            <person name="Bernard K."/>
        </authorList>
    </citation>
    <scope>NUCLEOTIDE SEQUENCE [LARGE SCALE GENOMIC DNA]</scope>
    <source>
        <strain evidence="1 2">NML120219</strain>
    </source>
</reference>
<comment type="caution">
    <text evidence="1">The sequence shown here is derived from an EMBL/GenBank/DDBJ whole genome shotgun (WGS) entry which is preliminary data.</text>
</comment>
<accession>A0A2A2B154</accession>
<protein>
    <submittedName>
        <fullName evidence="1">Uncharacterized protein</fullName>
    </submittedName>
</protein>
<name>A0A2A2B154_9BURK</name>
<dbReference type="EMBL" id="NSJE01000003">
    <property type="protein sequence ID" value="PAT43801.1"/>
    <property type="molecule type" value="Genomic_DNA"/>
</dbReference>